<evidence type="ECO:0000256" key="4">
    <source>
        <dbReference type="ARBA" id="ARBA00023027"/>
    </source>
</evidence>
<dbReference type="InterPro" id="IPR039697">
    <property type="entry name" value="Alcohol_dehydrogenase_Fe"/>
</dbReference>
<evidence type="ECO:0000256" key="3">
    <source>
        <dbReference type="ARBA" id="ARBA00023002"/>
    </source>
</evidence>
<dbReference type="FunFam" id="3.40.50.1970:FF:000003">
    <property type="entry name" value="Alcohol dehydrogenase, iron-containing"/>
    <property type="match status" value="1"/>
</dbReference>
<evidence type="ECO:0000256" key="8">
    <source>
        <dbReference type="ARBA" id="ARBA00076680"/>
    </source>
</evidence>
<dbReference type="InterPro" id="IPR018211">
    <property type="entry name" value="ADH_Fe_CS"/>
</dbReference>
<dbReference type="PROSITE" id="PS00913">
    <property type="entry name" value="ADH_IRON_1"/>
    <property type="match status" value="1"/>
</dbReference>
<comment type="catalytic activity">
    <reaction evidence="5">
        <text>a secondary alcohol + NAD(+) = a ketone + NADH + H(+)</text>
        <dbReference type="Rhea" id="RHEA:10740"/>
        <dbReference type="ChEBI" id="CHEBI:15378"/>
        <dbReference type="ChEBI" id="CHEBI:17087"/>
        <dbReference type="ChEBI" id="CHEBI:35681"/>
        <dbReference type="ChEBI" id="CHEBI:57540"/>
        <dbReference type="ChEBI" id="CHEBI:57945"/>
        <dbReference type="EC" id="1.1.1.1"/>
    </reaction>
</comment>
<dbReference type="CDD" id="cd14861">
    <property type="entry name" value="Fe-ADH-like"/>
    <property type="match status" value="1"/>
</dbReference>
<accession>A0A839SRV1</accession>
<evidence type="ECO:0000313" key="12">
    <source>
        <dbReference type="Proteomes" id="UP000581135"/>
    </source>
</evidence>
<evidence type="ECO:0000256" key="6">
    <source>
        <dbReference type="ARBA" id="ARBA00049243"/>
    </source>
</evidence>
<proteinExistence type="inferred from homology"/>
<keyword evidence="12" id="KW-1185">Reference proteome</keyword>
<keyword evidence="3" id="KW-0560">Oxidoreductase</keyword>
<dbReference type="SUPFAM" id="SSF56796">
    <property type="entry name" value="Dehydroquinate synthase-like"/>
    <property type="match status" value="1"/>
</dbReference>
<evidence type="ECO:0000256" key="2">
    <source>
        <dbReference type="ARBA" id="ARBA00007358"/>
    </source>
</evidence>
<sequence length="390" mass="41181">MTFDPSAYTSNWNYPTQMRFGPGRISELPRACSSLGMSRPLLVTDPGLSGLQIVRDSLALCEDAGLPTTLFDGVKPNPTGSNVEAGLATYHGNSCDGVIAFGGGSALDAAKAVALMSGQSKSLWDFEDRGSNWKAVDPAGVAPIIAVPTTAGTGSEVGRASVILDERDHTKKIIFHPKMLPSIVISDPVLTVGLPPKITAATGMDALAHCLEAYCAPGFHPMAEGIAVEGMRLVKEWLPRATTDGRDLEARSNMLVAASMGATAFQKGLGAIHSLSHPVGALYDTHHGLTNAVFMPYVLQFNRPAIEDRMERLASWLGLSGGYQGFLDWVLALRAELGIPHRLSEIGVDDGRIDEIAGMAVVDPTAPGNPLPLDEAGARKMLVMALEGTV</sequence>
<dbReference type="GO" id="GO:0046872">
    <property type="term" value="F:metal ion binding"/>
    <property type="evidence" value="ECO:0007669"/>
    <property type="project" value="InterPro"/>
</dbReference>
<dbReference type="Proteomes" id="UP000581135">
    <property type="component" value="Unassembled WGS sequence"/>
</dbReference>
<dbReference type="RefSeq" id="WP_183415266.1">
    <property type="nucleotide sequence ID" value="NZ_JACHXA010000002.1"/>
</dbReference>
<evidence type="ECO:0000259" key="10">
    <source>
        <dbReference type="Pfam" id="PF25137"/>
    </source>
</evidence>
<organism evidence="11 12">
    <name type="scientific">Limibacillus halophilus</name>
    <dbReference type="NCBI Taxonomy" id="1579333"/>
    <lineage>
        <taxon>Bacteria</taxon>
        <taxon>Pseudomonadati</taxon>
        <taxon>Pseudomonadota</taxon>
        <taxon>Alphaproteobacteria</taxon>
        <taxon>Rhodospirillales</taxon>
        <taxon>Rhodovibrionaceae</taxon>
        <taxon>Limibacillus</taxon>
    </lineage>
</organism>
<keyword evidence="4" id="KW-0520">NAD</keyword>
<comment type="similarity">
    <text evidence="2">Belongs to the iron-containing alcohol dehydrogenase family.</text>
</comment>
<evidence type="ECO:0000313" key="11">
    <source>
        <dbReference type="EMBL" id="MBB3064440.1"/>
    </source>
</evidence>
<reference evidence="11 12" key="1">
    <citation type="submission" date="2020-08" db="EMBL/GenBank/DDBJ databases">
        <title>Genomic Encyclopedia of Type Strains, Phase III (KMG-III): the genomes of soil and plant-associated and newly described type strains.</title>
        <authorList>
            <person name="Whitman W."/>
        </authorList>
    </citation>
    <scope>NUCLEOTIDE SEQUENCE [LARGE SCALE GENOMIC DNA]</scope>
    <source>
        <strain evidence="11 12">CECT 8803</strain>
    </source>
</reference>
<dbReference type="PANTHER" id="PTHR11496">
    <property type="entry name" value="ALCOHOL DEHYDROGENASE"/>
    <property type="match status" value="1"/>
</dbReference>
<dbReference type="PANTHER" id="PTHR11496:SF102">
    <property type="entry name" value="ALCOHOL DEHYDROGENASE 4"/>
    <property type="match status" value="1"/>
</dbReference>
<comment type="catalytic activity">
    <reaction evidence="6">
        <text>a primary alcohol + NAD(+) = an aldehyde + NADH + H(+)</text>
        <dbReference type="Rhea" id="RHEA:10736"/>
        <dbReference type="ChEBI" id="CHEBI:15378"/>
        <dbReference type="ChEBI" id="CHEBI:15734"/>
        <dbReference type="ChEBI" id="CHEBI:17478"/>
        <dbReference type="ChEBI" id="CHEBI:57540"/>
        <dbReference type="ChEBI" id="CHEBI:57945"/>
        <dbReference type="EC" id="1.1.1.1"/>
    </reaction>
</comment>
<feature type="domain" description="Alcohol dehydrogenase iron-type/glycerol dehydrogenase GldA" evidence="9">
    <location>
        <begin position="15"/>
        <end position="188"/>
    </location>
</feature>
<comment type="caution">
    <text evidence="11">The sequence shown here is derived from an EMBL/GenBank/DDBJ whole genome shotgun (WGS) entry which is preliminary data.</text>
</comment>
<dbReference type="PROSITE" id="PS00060">
    <property type="entry name" value="ADH_IRON_2"/>
    <property type="match status" value="1"/>
</dbReference>
<dbReference type="Gene3D" id="1.20.1090.10">
    <property type="entry name" value="Dehydroquinate synthase-like - alpha domain"/>
    <property type="match status" value="1"/>
</dbReference>
<dbReference type="EMBL" id="JACHXA010000002">
    <property type="protein sequence ID" value="MBB3064440.1"/>
    <property type="molecule type" value="Genomic_DNA"/>
</dbReference>
<dbReference type="Pfam" id="PF25137">
    <property type="entry name" value="ADH_Fe_C"/>
    <property type="match status" value="1"/>
</dbReference>
<dbReference type="GO" id="GO:0004022">
    <property type="term" value="F:alcohol dehydrogenase (NAD+) activity"/>
    <property type="evidence" value="ECO:0007669"/>
    <property type="project" value="UniProtKB-EC"/>
</dbReference>
<feature type="domain" description="Fe-containing alcohol dehydrogenase-like C-terminal" evidence="10">
    <location>
        <begin position="199"/>
        <end position="379"/>
    </location>
</feature>
<evidence type="ECO:0000259" key="9">
    <source>
        <dbReference type="Pfam" id="PF00465"/>
    </source>
</evidence>
<dbReference type="AlphaFoldDB" id="A0A839SRV1"/>
<dbReference type="InterPro" id="IPR056798">
    <property type="entry name" value="ADH_Fe_C"/>
</dbReference>
<evidence type="ECO:0000256" key="1">
    <source>
        <dbReference type="ARBA" id="ARBA00001962"/>
    </source>
</evidence>
<dbReference type="Gene3D" id="3.40.50.1970">
    <property type="match status" value="1"/>
</dbReference>
<comment type="cofactor">
    <cofactor evidence="1">
        <name>Fe cation</name>
        <dbReference type="ChEBI" id="CHEBI:24875"/>
    </cofactor>
</comment>
<protein>
    <recommendedName>
        <fullName evidence="7">Alcohol dehydrogenase 2</fullName>
    </recommendedName>
    <alternativeName>
        <fullName evidence="8">Alcohol dehydrogenase II</fullName>
    </alternativeName>
</protein>
<gene>
    <name evidence="11" type="ORF">FHR98_000712</name>
</gene>
<dbReference type="InterPro" id="IPR001670">
    <property type="entry name" value="ADH_Fe/GldA"/>
</dbReference>
<evidence type="ECO:0000256" key="5">
    <source>
        <dbReference type="ARBA" id="ARBA00049164"/>
    </source>
</evidence>
<dbReference type="Pfam" id="PF00465">
    <property type="entry name" value="Fe-ADH"/>
    <property type="match status" value="1"/>
</dbReference>
<name>A0A839SRV1_9PROT</name>
<dbReference type="FunFam" id="1.20.1090.10:FF:000001">
    <property type="entry name" value="Aldehyde-alcohol dehydrogenase"/>
    <property type="match status" value="1"/>
</dbReference>
<evidence type="ECO:0000256" key="7">
    <source>
        <dbReference type="ARBA" id="ARBA00074848"/>
    </source>
</evidence>